<feature type="transmembrane region" description="Helical" evidence="7">
    <location>
        <begin position="55"/>
        <end position="78"/>
    </location>
</feature>
<dbReference type="Pfam" id="PF00854">
    <property type="entry name" value="PTR2"/>
    <property type="match status" value="1"/>
</dbReference>
<evidence type="ECO:0000256" key="4">
    <source>
        <dbReference type="ARBA" id="ARBA00022989"/>
    </source>
</evidence>
<proteinExistence type="inferred from homology"/>
<feature type="transmembrane region" description="Helical" evidence="7">
    <location>
        <begin position="131"/>
        <end position="155"/>
    </location>
</feature>
<organism evidence="8 9">
    <name type="scientific">Ilex paraguariensis</name>
    <name type="common">yerba mate</name>
    <dbReference type="NCBI Taxonomy" id="185542"/>
    <lineage>
        <taxon>Eukaryota</taxon>
        <taxon>Viridiplantae</taxon>
        <taxon>Streptophyta</taxon>
        <taxon>Embryophyta</taxon>
        <taxon>Tracheophyta</taxon>
        <taxon>Spermatophyta</taxon>
        <taxon>Magnoliopsida</taxon>
        <taxon>eudicotyledons</taxon>
        <taxon>Gunneridae</taxon>
        <taxon>Pentapetalae</taxon>
        <taxon>asterids</taxon>
        <taxon>campanulids</taxon>
        <taxon>Aquifoliales</taxon>
        <taxon>Aquifoliaceae</taxon>
        <taxon>Ilex</taxon>
    </lineage>
</organism>
<reference evidence="8 9" key="1">
    <citation type="submission" date="2024-02" db="EMBL/GenBank/DDBJ databases">
        <authorList>
            <person name="Vignale AGUSTIN F."/>
            <person name="Sosa J E."/>
            <person name="Modenutti C."/>
        </authorList>
    </citation>
    <scope>NUCLEOTIDE SEQUENCE [LARGE SCALE GENOMIC DNA]</scope>
</reference>
<evidence type="ECO:0000256" key="5">
    <source>
        <dbReference type="ARBA" id="ARBA00023136"/>
    </source>
</evidence>
<evidence type="ECO:0000256" key="3">
    <source>
        <dbReference type="ARBA" id="ARBA00022692"/>
    </source>
</evidence>
<gene>
    <name evidence="8" type="ORF">ILEXP_LOCUS812</name>
</gene>
<dbReference type="AlphaFoldDB" id="A0ABC8QN09"/>
<comment type="caution">
    <text evidence="8">The sequence shown here is derived from an EMBL/GenBank/DDBJ whole genome shotgun (WGS) entry which is preliminary data.</text>
</comment>
<evidence type="ECO:0000256" key="7">
    <source>
        <dbReference type="SAM" id="Phobius"/>
    </source>
</evidence>
<comment type="subcellular location">
    <subcellularLocation>
        <location evidence="1">Membrane</location>
        <topology evidence="1">Multi-pass membrane protein</topology>
    </subcellularLocation>
</comment>
<evidence type="ECO:0000313" key="8">
    <source>
        <dbReference type="EMBL" id="CAK9133885.1"/>
    </source>
</evidence>
<comment type="similarity">
    <text evidence="6">Belongs to the major facilitator superfamily. Phosphate:H(+) symporter (TC 2.A.1.9) family.</text>
</comment>
<accession>A0ABC8QN09</accession>
<dbReference type="InterPro" id="IPR036259">
    <property type="entry name" value="MFS_trans_sf"/>
</dbReference>
<dbReference type="SUPFAM" id="SSF103473">
    <property type="entry name" value="MFS general substrate transporter"/>
    <property type="match status" value="1"/>
</dbReference>
<feature type="transmembrane region" description="Helical" evidence="7">
    <location>
        <begin position="30"/>
        <end position="49"/>
    </location>
</feature>
<evidence type="ECO:0000256" key="6">
    <source>
        <dbReference type="ARBA" id="ARBA00044504"/>
    </source>
</evidence>
<feature type="transmembrane region" description="Helical" evidence="7">
    <location>
        <begin position="176"/>
        <end position="199"/>
    </location>
</feature>
<dbReference type="GO" id="GO:0016020">
    <property type="term" value="C:membrane"/>
    <property type="evidence" value="ECO:0007669"/>
    <property type="project" value="UniProtKB-SubCell"/>
</dbReference>
<name>A0ABC8QN09_9AQUA</name>
<sequence length="277" mass="29917">MFKHQTNIPPKVIITQKVILIRKTQKMASFVRITGYAMWVMMTYLTNIWKLSFTHAAGIINIWGGLASILPLVFAFIVDTLLSNYAMLLISSIAYSIGLGLLAMSTPPVLSDSTGTCSEYKPECIGQTQKVLFYTALALIAVGISGHIVSLISFLTEQTTDHPKGNENDSERKAPFQVAGAFSVILVAIGGGIALPYIKPWSIRFGIPAICTLVATLLFISGTWSYIHNGPKGSPGTTVFRVLVASASKICQPQPNGAKVLYKKADSNGLPHTDGLR</sequence>
<evidence type="ECO:0000256" key="2">
    <source>
        <dbReference type="ARBA" id="ARBA00005982"/>
    </source>
</evidence>
<keyword evidence="9" id="KW-1185">Reference proteome</keyword>
<evidence type="ECO:0000313" key="9">
    <source>
        <dbReference type="Proteomes" id="UP001642360"/>
    </source>
</evidence>
<dbReference type="Proteomes" id="UP001642360">
    <property type="component" value="Unassembled WGS sequence"/>
</dbReference>
<protein>
    <submittedName>
        <fullName evidence="8">Uncharacterized protein</fullName>
    </submittedName>
</protein>
<dbReference type="PANTHER" id="PTHR11654">
    <property type="entry name" value="OLIGOPEPTIDE TRANSPORTER-RELATED"/>
    <property type="match status" value="1"/>
</dbReference>
<comment type="similarity">
    <text evidence="2">Belongs to the major facilitator superfamily. Proton-dependent oligopeptide transporter (POT/PTR) (TC 2.A.17) family.</text>
</comment>
<keyword evidence="3 7" id="KW-0812">Transmembrane</keyword>
<dbReference type="Gene3D" id="1.20.1250.20">
    <property type="entry name" value="MFS general substrate transporter like domains"/>
    <property type="match status" value="1"/>
</dbReference>
<keyword evidence="4 7" id="KW-1133">Transmembrane helix</keyword>
<dbReference type="InterPro" id="IPR000109">
    <property type="entry name" value="POT_fam"/>
</dbReference>
<feature type="transmembrane region" description="Helical" evidence="7">
    <location>
        <begin position="205"/>
        <end position="227"/>
    </location>
</feature>
<evidence type="ECO:0000256" key="1">
    <source>
        <dbReference type="ARBA" id="ARBA00004141"/>
    </source>
</evidence>
<dbReference type="EMBL" id="CAUOFW020000225">
    <property type="protein sequence ID" value="CAK9133885.1"/>
    <property type="molecule type" value="Genomic_DNA"/>
</dbReference>
<keyword evidence="5 7" id="KW-0472">Membrane</keyword>
<feature type="transmembrane region" description="Helical" evidence="7">
    <location>
        <begin position="85"/>
        <end position="104"/>
    </location>
</feature>